<dbReference type="SUPFAM" id="SSF109854">
    <property type="entry name" value="DinB/YfiT-like putative metalloenzymes"/>
    <property type="match status" value="1"/>
</dbReference>
<sequence>MKSEQLIQSLIGQTKKIINKASSLKDENPANLKWRPEPNSWNILECLEHLNLYGKFYLHEIEKSILNAKKQSTPDFKSGFLGNYFANSMLPKEQLNKMKTFKNKNPLNSNLNKQQVLNEFTNQQQQLLNLLNQSQDVDLNNTKVRTTLSNFIKLKLGDIFQFLINHNLRHLKQIERIEQQLKNI</sequence>
<dbReference type="RefSeq" id="WP_379662726.1">
    <property type="nucleotide sequence ID" value="NZ_JBHUDG010000015.1"/>
</dbReference>
<dbReference type="Proteomes" id="UP001597118">
    <property type="component" value="Unassembled WGS sequence"/>
</dbReference>
<dbReference type="Gene3D" id="1.20.120.450">
    <property type="entry name" value="dinb family like domain"/>
    <property type="match status" value="1"/>
</dbReference>
<name>A0ABW4IFH4_9SPHI</name>
<dbReference type="EMBL" id="JBHUDG010000015">
    <property type="protein sequence ID" value="MFD1630351.1"/>
    <property type="molecule type" value="Genomic_DNA"/>
</dbReference>
<proteinExistence type="predicted"/>
<comment type="caution">
    <text evidence="2">The sequence shown here is derived from an EMBL/GenBank/DDBJ whole genome shotgun (WGS) entry which is preliminary data.</text>
</comment>
<dbReference type="InterPro" id="IPR024775">
    <property type="entry name" value="DinB-like"/>
</dbReference>
<protein>
    <submittedName>
        <fullName evidence="2">DinB family protein</fullName>
    </submittedName>
</protein>
<organism evidence="2 3">
    <name type="scientific">Pseudopedobacter beijingensis</name>
    <dbReference type="NCBI Taxonomy" id="1207056"/>
    <lineage>
        <taxon>Bacteria</taxon>
        <taxon>Pseudomonadati</taxon>
        <taxon>Bacteroidota</taxon>
        <taxon>Sphingobacteriia</taxon>
        <taxon>Sphingobacteriales</taxon>
        <taxon>Sphingobacteriaceae</taxon>
        <taxon>Pseudopedobacter</taxon>
    </lineage>
</organism>
<dbReference type="Pfam" id="PF12867">
    <property type="entry name" value="DinB_2"/>
    <property type="match status" value="1"/>
</dbReference>
<accession>A0ABW4IFH4</accession>
<evidence type="ECO:0000259" key="1">
    <source>
        <dbReference type="Pfam" id="PF12867"/>
    </source>
</evidence>
<keyword evidence="3" id="KW-1185">Reference proteome</keyword>
<evidence type="ECO:0000313" key="3">
    <source>
        <dbReference type="Proteomes" id="UP001597118"/>
    </source>
</evidence>
<gene>
    <name evidence="2" type="ORF">ACFSAH_10710</name>
</gene>
<reference evidence="3" key="1">
    <citation type="journal article" date="2019" name="Int. J. Syst. Evol. Microbiol.">
        <title>The Global Catalogue of Microorganisms (GCM) 10K type strain sequencing project: providing services to taxonomists for standard genome sequencing and annotation.</title>
        <authorList>
            <consortium name="The Broad Institute Genomics Platform"/>
            <consortium name="The Broad Institute Genome Sequencing Center for Infectious Disease"/>
            <person name="Wu L."/>
            <person name="Ma J."/>
        </authorList>
    </citation>
    <scope>NUCLEOTIDE SEQUENCE [LARGE SCALE GENOMIC DNA]</scope>
    <source>
        <strain evidence="3">CCUG 53762</strain>
    </source>
</reference>
<dbReference type="InterPro" id="IPR034660">
    <property type="entry name" value="DinB/YfiT-like"/>
</dbReference>
<feature type="domain" description="DinB-like" evidence="1">
    <location>
        <begin position="28"/>
        <end position="174"/>
    </location>
</feature>
<evidence type="ECO:0000313" key="2">
    <source>
        <dbReference type="EMBL" id="MFD1630351.1"/>
    </source>
</evidence>